<feature type="coiled-coil region" evidence="1">
    <location>
        <begin position="535"/>
        <end position="616"/>
    </location>
</feature>
<keyword evidence="1" id="KW-0175">Coiled coil</keyword>
<name>A0A077ZTA5_STYLE</name>
<dbReference type="EMBL" id="CCKQ01001661">
    <property type="protein sequence ID" value="CDW72779.1"/>
    <property type="molecule type" value="Genomic_DNA"/>
</dbReference>
<feature type="compositionally biased region" description="Basic and acidic residues" evidence="2">
    <location>
        <begin position="1"/>
        <end position="15"/>
    </location>
</feature>
<evidence type="ECO:0000313" key="4">
    <source>
        <dbReference type="Proteomes" id="UP000039865"/>
    </source>
</evidence>
<dbReference type="OMA" id="DHINEIM"/>
<feature type="region of interest" description="Disordered" evidence="2">
    <location>
        <begin position="289"/>
        <end position="314"/>
    </location>
</feature>
<dbReference type="OrthoDB" id="304065at2759"/>
<feature type="region of interest" description="Disordered" evidence="2">
    <location>
        <begin position="1013"/>
        <end position="1049"/>
    </location>
</feature>
<accession>A0A077ZTA5</accession>
<evidence type="ECO:0000313" key="3">
    <source>
        <dbReference type="EMBL" id="CDW72779.1"/>
    </source>
</evidence>
<feature type="region of interest" description="Disordered" evidence="2">
    <location>
        <begin position="1"/>
        <end position="31"/>
    </location>
</feature>
<protein>
    <submittedName>
        <fullName evidence="3">Uncharacterized protein</fullName>
    </submittedName>
</protein>
<gene>
    <name evidence="3" type="primary">Contig5902.g6326</name>
    <name evidence="3" type="ORF">STYLEM_1743</name>
</gene>
<feature type="compositionally biased region" description="Acidic residues" evidence="2">
    <location>
        <begin position="810"/>
        <end position="820"/>
    </location>
</feature>
<dbReference type="Proteomes" id="UP000039865">
    <property type="component" value="Unassembled WGS sequence"/>
</dbReference>
<proteinExistence type="predicted"/>
<organism evidence="3 4">
    <name type="scientific">Stylonychia lemnae</name>
    <name type="common">Ciliate</name>
    <dbReference type="NCBI Taxonomy" id="5949"/>
    <lineage>
        <taxon>Eukaryota</taxon>
        <taxon>Sar</taxon>
        <taxon>Alveolata</taxon>
        <taxon>Ciliophora</taxon>
        <taxon>Intramacronucleata</taxon>
        <taxon>Spirotrichea</taxon>
        <taxon>Stichotrichia</taxon>
        <taxon>Sporadotrichida</taxon>
        <taxon>Oxytrichidae</taxon>
        <taxon>Stylonychinae</taxon>
        <taxon>Stylonychia</taxon>
    </lineage>
</organism>
<feature type="region of interest" description="Disordered" evidence="2">
    <location>
        <begin position="809"/>
        <end position="828"/>
    </location>
</feature>
<keyword evidence="4" id="KW-1185">Reference proteome</keyword>
<feature type="compositionally biased region" description="Low complexity" evidence="2">
    <location>
        <begin position="22"/>
        <end position="31"/>
    </location>
</feature>
<dbReference type="AlphaFoldDB" id="A0A077ZTA5"/>
<feature type="compositionally biased region" description="Polar residues" evidence="2">
    <location>
        <begin position="290"/>
        <end position="314"/>
    </location>
</feature>
<feature type="compositionally biased region" description="Polar residues" evidence="2">
    <location>
        <begin position="1026"/>
        <end position="1048"/>
    </location>
</feature>
<dbReference type="InParanoid" id="A0A077ZTA5"/>
<reference evidence="3 4" key="1">
    <citation type="submission" date="2014-06" db="EMBL/GenBank/DDBJ databases">
        <authorList>
            <person name="Swart Estienne"/>
        </authorList>
    </citation>
    <scope>NUCLEOTIDE SEQUENCE [LARGE SCALE GENOMIC DNA]</scope>
    <source>
        <strain evidence="3 4">130c</strain>
    </source>
</reference>
<feature type="coiled-coil region" evidence="1">
    <location>
        <begin position="644"/>
        <end position="706"/>
    </location>
</feature>
<evidence type="ECO:0000256" key="2">
    <source>
        <dbReference type="SAM" id="MobiDB-lite"/>
    </source>
</evidence>
<sequence length="1237" mass="142809">MEMTTDKFKPEDQQQFKRKPPIAGGANNTGGNINFHKDSIYSIFETSKSNKINSINDISNIQPVTISQNELNSHQQDIANSQWRQNTQNNSIGVSGPLLESISDFGNAQGQNQFQFNQKQGVASNTQRFSPVRNQYSVIYEEENTTMNMQNQSNIMNTSNFLKDFQELKDRKEALLRSKALLQRNTNQLDEFMMPSQTQTASISRPLINATQKSYQITGTNTNNQSISQYEPVRVQEQSQVSFPLNTSNIGQSQNIAQKNSYYYDQRSAYEPAKAQSQQRVGIYQDETRLQNSPGNESQESFGSPFMSNQKRSQSNLRINQMASLQKSTERNNVQFNLDDLTPNTLENRRIGNQLQTQHHSTVQSQFEIQAQQKSAFDYMRSDSPNQSKTVTHSELDSEFDDLKSDIGGEESILNIKDHLTNQQTLNFWKRYFTENCMNVNVENFYEAVQQEFFISTIQPVIDKQDFQVNQKEFIKDLQLEIVRKVSIDEQKVSLNALELFTRERGIEKCINECAIECILKQKASRSIQLNDTIVQELMDVKNMLEVKSKQIEQREREIKIKEQELQQYKQNIIAFVREEILVQQKESENKINRAYNEIQKKFSQAERNVQNKIKLFQKEKTTDLKQSSLKQSQAKQSQGQNSEKLLKARIQNLEKSYEQIKLKCSIIEEEKLKLEENNKKLSENLERHKIQRKIEKEQYESLQSSIKEQKMSRVEVIEQSPQLIQVQSSKNSSVTNTVLSKQSKNNVVDTDDIGEDKINNRGEQKQNQQKQVIIIDDYSKHMMQILAQTFKTLKITIPFMIQNLKDQDDYMGDEDEEEYDSRSMKSPNQQSKSVIKLMRDNEPQVQIGELLFPSFNIIVPQFTECLVPHLNLLSGFDASILIGTLFNILQFAFKTQIYQKRLPTILKNDKMLLNKDITSILHNQSQSKSIEDNLSKLFKDDSNKHEPCQLDFQPQTKSMQKRIKEIQKQLSSLKESFVSGPLPLYQLFKDQTVHKLLSDDLLNLVQITSQQTTNTQSNQPAAQGKRQQSIVRQKAGQSLKNKGSKQIDTQEEITNELRPQLNLSLKDQLTINLLQIMISIDIQVIQDNLKQIKFSLSNLSQAEDVASLLLTELHALPILSLTLAFPQLVPISITIFLALSFLQQQIDVFVNQMCEQVTFDIFQYTMLQQKNSQVFEDYVVILQKLSSKDPASIRSMMGHKLIETMNMELGKKINTENEFLISNIKSILRNIKDESE</sequence>
<evidence type="ECO:0000256" key="1">
    <source>
        <dbReference type="SAM" id="Coils"/>
    </source>
</evidence>